<dbReference type="InterPro" id="IPR012318">
    <property type="entry name" value="HTH_CRP"/>
</dbReference>
<evidence type="ECO:0000256" key="2">
    <source>
        <dbReference type="ARBA" id="ARBA00023125"/>
    </source>
</evidence>
<name>A0ABT8B1R8_9NEIS</name>
<evidence type="ECO:0000313" key="7">
    <source>
        <dbReference type="Proteomes" id="UP001180081"/>
    </source>
</evidence>
<dbReference type="Pfam" id="PF13545">
    <property type="entry name" value="HTH_Crp_2"/>
    <property type="match status" value="1"/>
</dbReference>
<reference evidence="6" key="2">
    <citation type="submission" date="2023-06" db="EMBL/GenBank/DDBJ databases">
        <authorList>
            <person name="Lucena T."/>
            <person name="Sun Q."/>
        </authorList>
    </citation>
    <scope>NUCLEOTIDE SEQUENCE</scope>
    <source>
        <strain evidence="6">CECT 7703</strain>
    </source>
</reference>
<protein>
    <submittedName>
        <fullName evidence="6">Crp/Fnr family transcriptional regulator</fullName>
    </submittedName>
</protein>
<sequence>MSTTENHLIATLPRKDRAHLLGLCEPVQLLMSEVLCEPGKPTRFAYFPTDSFISLVAMIDGKPALEVGMVGSEGMVGVQLALNVAKVPLHAVVQGPGSALRIKAEAFTHELGRSSALRRAMHRYIYVLLAQMASSAACLHVHMIGPRLARWLLMSQDRAHADHFHMTQEFLAYMLGVRRVSITQAASAMQASGLISYRRGELTVLDRLGLEAEACSCYAKDLRDYAAQMH</sequence>
<keyword evidence="4" id="KW-0472">Membrane</keyword>
<evidence type="ECO:0000256" key="4">
    <source>
        <dbReference type="SAM" id="Phobius"/>
    </source>
</evidence>
<keyword evidence="2" id="KW-0238">DNA-binding</keyword>
<comment type="caution">
    <text evidence="6">The sequence shown here is derived from an EMBL/GenBank/DDBJ whole genome shotgun (WGS) entry which is preliminary data.</text>
</comment>
<gene>
    <name evidence="6" type="ORF">QWZ03_01720</name>
</gene>
<keyword evidence="4" id="KW-1133">Transmembrane helix</keyword>
<dbReference type="InterPro" id="IPR014710">
    <property type="entry name" value="RmlC-like_jellyroll"/>
</dbReference>
<keyword evidence="3" id="KW-0804">Transcription</keyword>
<dbReference type="SUPFAM" id="SSF51206">
    <property type="entry name" value="cAMP-binding domain-like"/>
    <property type="match status" value="1"/>
</dbReference>
<dbReference type="Gene3D" id="1.10.10.10">
    <property type="entry name" value="Winged helix-like DNA-binding domain superfamily/Winged helix DNA-binding domain"/>
    <property type="match status" value="1"/>
</dbReference>
<proteinExistence type="predicted"/>
<keyword evidence="4" id="KW-0812">Transmembrane</keyword>
<dbReference type="EMBL" id="JAUFPU010000002">
    <property type="protein sequence ID" value="MDN3575488.1"/>
    <property type="molecule type" value="Genomic_DNA"/>
</dbReference>
<feature type="transmembrane region" description="Helical" evidence="4">
    <location>
        <begin position="124"/>
        <end position="145"/>
    </location>
</feature>
<evidence type="ECO:0000256" key="1">
    <source>
        <dbReference type="ARBA" id="ARBA00023015"/>
    </source>
</evidence>
<evidence type="ECO:0000256" key="3">
    <source>
        <dbReference type="ARBA" id="ARBA00023163"/>
    </source>
</evidence>
<dbReference type="InterPro" id="IPR018490">
    <property type="entry name" value="cNMP-bd_dom_sf"/>
</dbReference>
<dbReference type="Proteomes" id="UP001180081">
    <property type="component" value="Unassembled WGS sequence"/>
</dbReference>
<keyword evidence="7" id="KW-1185">Reference proteome</keyword>
<accession>A0ABT8B1R8</accession>
<evidence type="ECO:0000313" key="6">
    <source>
        <dbReference type="EMBL" id="MDN3575488.1"/>
    </source>
</evidence>
<evidence type="ECO:0000259" key="5">
    <source>
        <dbReference type="Pfam" id="PF13545"/>
    </source>
</evidence>
<dbReference type="RefSeq" id="WP_290331143.1">
    <property type="nucleotide sequence ID" value="NZ_JAUFPU010000002.1"/>
</dbReference>
<feature type="domain" description="HTH crp-type" evidence="5">
    <location>
        <begin position="147"/>
        <end position="212"/>
    </location>
</feature>
<reference evidence="6" key="1">
    <citation type="journal article" date="2014" name="Int. J. Syst. Evol. Microbiol.">
        <title>Complete genome of a new Firmicutes species belonging to the dominant human colonic microbiota ('Ruminococcus bicirculans') reveals two chromosomes and a selective capacity to utilize plant glucans.</title>
        <authorList>
            <consortium name="NISC Comparative Sequencing Program"/>
            <person name="Wegmann U."/>
            <person name="Louis P."/>
            <person name="Goesmann A."/>
            <person name="Henrissat B."/>
            <person name="Duncan S.H."/>
            <person name="Flint H.J."/>
        </authorList>
    </citation>
    <scope>NUCLEOTIDE SEQUENCE</scope>
    <source>
        <strain evidence="6">CECT 7703</strain>
    </source>
</reference>
<dbReference type="InterPro" id="IPR036388">
    <property type="entry name" value="WH-like_DNA-bd_sf"/>
</dbReference>
<dbReference type="Gene3D" id="2.60.120.10">
    <property type="entry name" value="Jelly Rolls"/>
    <property type="match status" value="1"/>
</dbReference>
<organism evidence="6 7">
    <name type="scientific">Chitinimonas viridis</name>
    <dbReference type="NCBI Taxonomy" id="664880"/>
    <lineage>
        <taxon>Bacteria</taxon>
        <taxon>Pseudomonadati</taxon>
        <taxon>Pseudomonadota</taxon>
        <taxon>Betaproteobacteria</taxon>
        <taxon>Neisseriales</taxon>
        <taxon>Chitinibacteraceae</taxon>
        <taxon>Chitinimonas</taxon>
    </lineage>
</organism>
<keyword evidence="1" id="KW-0805">Transcription regulation</keyword>
<dbReference type="SUPFAM" id="SSF46785">
    <property type="entry name" value="Winged helix' DNA-binding domain"/>
    <property type="match status" value="1"/>
</dbReference>
<dbReference type="InterPro" id="IPR036390">
    <property type="entry name" value="WH_DNA-bd_sf"/>
</dbReference>